<dbReference type="Gene3D" id="3.80.10.10">
    <property type="entry name" value="Ribonuclease Inhibitor"/>
    <property type="match status" value="1"/>
</dbReference>
<dbReference type="AlphaFoldDB" id="A0AAQ3PA69"/>
<evidence type="ECO:0008006" key="3">
    <source>
        <dbReference type="Google" id="ProtNLM"/>
    </source>
</evidence>
<organism evidence="1 2">
    <name type="scientific">Vigna mungo</name>
    <name type="common">Black gram</name>
    <name type="synonym">Phaseolus mungo</name>
    <dbReference type="NCBI Taxonomy" id="3915"/>
    <lineage>
        <taxon>Eukaryota</taxon>
        <taxon>Viridiplantae</taxon>
        <taxon>Streptophyta</taxon>
        <taxon>Embryophyta</taxon>
        <taxon>Tracheophyta</taxon>
        <taxon>Spermatophyta</taxon>
        <taxon>Magnoliopsida</taxon>
        <taxon>eudicotyledons</taxon>
        <taxon>Gunneridae</taxon>
        <taxon>Pentapetalae</taxon>
        <taxon>rosids</taxon>
        <taxon>fabids</taxon>
        <taxon>Fabales</taxon>
        <taxon>Fabaceae</taxon>
        <taxon>Papilionoideae</taxon>
        <taxon>50 kb inversion clade</taxon>
        <taxon>NPAAA clade</taxon>
        <taxon>indigoferoid/millettioid clade</taxon>
        <taxon>Phaseoleae</taxon>
        <taxon>Vigna</taxon>
    </lineage>
</organism>
<dbReference type="PANTHER" id="PTHR13382">
    <property type="entry name" value="MITOCHONDRIAL ATP SYNTHASE COUPLING FACTOR B"/>
    <property type="match status" value="1"/>
</dbReference>
<dbReference type="PANTHER" id="PTHR13382:SF16">
    <property type="entry name" value="F-BOX PROTEIN SKIP28"/>
    <property type="match status" value="1"/>
</dbReference>
<accession>A0AAQ3PA69</accession>
<gene>
    <name evidence="1" type="ORF">V8G54_001277</name>
</gene>
<name>A0AAQ3PA69_VIGMU</name>
<dbReference type="InterPro" id="IPR032675">
    <property type="entry name" value="LRR_dom_sf"/>
</dbReference>
<sequence>MLISHLVFLPIPSLISKSLKYTQVYFPLVSEPNMAESSKAVSLTVEQEQPEAKPPHEGMFLVLTYLRLYEVLLMSQVCTSLRDAVNNDILPWLNVTVERPLNWRLNDEILFKVTSKANGSLKTLTLISCARVTDEGLQRVVEQNPLINKLRIPGCTGITPEGVLRAVKILCQKSNCLKTLSINGIYNVQKDHLDMLIMNLRKNQPTEEQQKQQPVYYHERGSLSVFKHEESQRLIDLDICPRCSEVRMVYDCPREPCTRREWPLSPCRGCKFCIHRCENCGGCIESGEVEEGACEDIFCLECWLQLPKCSFCNKPYCKQHSNWWCTSSDSSLICKVCDENSHGYTYTDVL</sequence>
<protein>
    <recommendedName>
        <fullName evidence="3">F-box protein SKIP28</fullName>
    </recommendedName>
</protein>
<proteinExistence type="predicted"/>
<dbReference type="Proteomes" id="UP001374535">
    <property type="component" value="Chromosome 1"/>
</dbReference>
<evidence type="ECO:0000313" key="2">
    <source>
        <dbReference type="Proteomes" id="UP001374535"/>
    </source>
</evidence>
<evidence type="ECO:0000313" key="1">
    <source>
        <dbReference type="EMBL" id="WVZ22733.1"/>
    </source>
</evidence>
<reference evidence="1 2" key="1">
    <citation type="journal article" date="2023" name="Life. Sci Alliance">
        <title>Evolutionary insights into 3D genome organization and epigenetic landscape of Vigna mungo.</title>
        <authorList>
            <person name="Junaid A."/>
            <person name="Singh B."/>
            <person name="Bhatia S."/>
        </authorList>
    </citation>
    <scope>NUCLEOTIDE SEQUENCE [LARGE SCALE GENOMIC DNA]</scope>
    <source>
        <strain evidence="1">Urdbean</strain>
    </source>
</reference>
<dbReference type="InterPro" id="IPR017900">
    <property type="entry name" value="4Fe4S_Fe_S_CS"/>
</dbReference>
<dbReference type="EMBL" id="CP144700">
    <property type="protein sequence ID" value="WVZ22733.1"/>
    <property type="molecule type" value="Genomic_DNA"/>
</dbReference>
<dbReference type="InterPro" id="IPR050648">
    <property type="entry name" value="F-box_LRR-repeat"/>
</dbReference>
<dbReference type="GO" id="GO:0005737">
    <property type="term" value="C:cytoplasm"/>
    <property type="evidence" value="ECO:0007669"/>
    <property type="project" value="TreeGrafter"/>
</dbReference>
<dbReference type="SUPFAM" id="SSF52047">
    <property type="entry name" value="RNI-like"/>
    <property type="match status" value="1"/>
</dbReference>
<dbReference type="PROSITE" id="PS00198">
    <property type="entry name" value="4FE4S_FER_1"/>
    <property type="match status" value="1"/>
</dbReference>
<keyword evidence="2" id="KW-1185">Reference proteome</keyword>